<dbReference type="SUPFAM" id="SSF57610">
    <property type="entry name" value="Thyroglobulin type-1 domain"/>
    <property type="match status" value="1"/>
</dbReference>
<evidence type="ECO:0000256" key="2">
    <source>
        <dbReference type="ARBA" id="ARBA00022525"/>
    </source>
</evidence>
<dbReference type="GO" id="GO:0008201">
    <property type="term" value="F:heparin binding"/>
    <property type="evidence" value="ECO:0007669"/>
    <property type="project" value="TreeGrafter"/>
</dbReference>
<feature type="chain" id="PRO_5022059398" evidence="5">
    <location>
        <begin position="22"/>
        <end position="135"/>
    </location>
</feature>
<dbReference type="CDD" id="cd00104">
    <property type="entry name" value="KAZAL_FS"/>
    <property type="match status" value="1"/>
</dbReference>
<comment type="subcellular location">
    <subcellularLocation>
        <location evidence="1">Secreted</location>
    </subcellularLocation>
</comment>
<evidence type="ECO:0000313" key="7">
    <source>
        <dbReference type="EMBL" id="TSM77428.1"/>
    </source>
</evidence>
<dbReference type="AlphaFoldDB" id="A0A556U581"/>
<sequence>MFPHHLLLLCSLTLFVLRIPAQKPNGQRWLIGDRDSHCSLICRKTQAKPVCGSDGRSYDTSCDLQRAKCKDRTLSLAHRGRCKDSGQSKCLVERSQALEQARSPPESIFIPQCNEDGTFAQVRQCSGPPNPIHYI</sequence>
<dbReference type="PROSITE" id="PS51465">
    <property type="entry name" value="KAZAL_2"/>
    <property type="match status" value="1"/>
</dbReference>
<keyword evidence="3" id="KW-0677">Repeat</keyword>
<protein>
    <submittedName>
        <fullName evidence="7">SPARC-related modular calcium-binding protein 1</fullName>
    </submittedName>
</protein>
<gene>
    <name evidence="7" type="ORF">Baya_6178</name>
</gene>
<dbReference type="Pfam" id="PF07648">
    <property type="entry name" value="Kazal_2"/>
    <property type="match status" value="1"/>
</dbReference>
<dbReference type="GO" id="GO:0030198">
    <property type="term" value="P:extracellular matrix organization"/>
    <property type="evidence" value="ECO:0007669"/>
    <property type="project" value="TreeGrafter"/>
</dbReference>
<dbReference type="InterPro" id="IPR036058">
    <property type="entry name" value="Kazal_dom_sf"/>
</dbReference>
<dbReference type="InterPro" id="IPR000716">
    <property type="entry name" value="Thyroglobulin_1"/>
</dbReference>
<keyword evidence="8" id="KW-1185">Reference proteome</keyword>
<keyword evidence="5" id="KW-0732">Signal</keyword>
<evidence type="ECO:0000313" key="8">
    <source>
        <dbReference type="Proteomes" id="UP000319801"/>
    </source>
</evidence>
<dbReference type="GO" id="GO:0005615">
    <property type="term" value="C:extracellular space"/>
    <property type="evidence" value="ECO:0007669"/>
    <property type="project" value="TreeGrafter"/>
</dbReference>
<dbReference type="InterPro" id="IPR036857">
    <property type="entry name" value="Thyroglobulin_1_sf"/>
</dbReference>
<proteinExistence type="predicted"/>
<dbReference type="GO" id="GO:0005604">
    <property type="term" value="C:basement membrane"/>
    <property type="evidence" value="ECO:0007669"/>
    <property type="project" value="TreeGrafter"/>
</dbReference>
<dbReference type="OrthoDB" id="5986054at2759"/>
<dbReference type="Pfam" id="PF00086">
    <property type="entry name" value="Thyroglobulin_1"/>
    <property type="match status" value="1"/>
</dbReference>
<evidence type="ECO:0000259" key="6">
    <source>
        <dbReference type="PROSITE" id="PS51465"/>
    </source>
</evidence>
<reference evidence="7 8" key="1">
    <citation type="journal article" date="2019" name="Genome Biol. Evol.">
        <title>Whole-Genome Sequencing of the Giant Devil Catfish, Bagarius yarrelli.</title>
        <authorList>
            <person name="Jiang W."/>
            <person name="Lv Y."/>
            <person name="Cheng L."/>
            <person name="Yang K."/>
            <person name="Chao B."/>
            <person name="Wang X."/>
            <person name="Li Y."/>
            <person name="Pan X."/>
            <person name="You X."/>
            <person name="Zhang Y."/>
            <person name="Yang J."/>
            <person name="Li J."/>
            <person name="Zhang X."/>
            <person name="Liu S."/>
            <person name="Sun C."/>
            <person name="Yang J."/>
            <person name="Shi Q."/>
        </authorList>
    </citation>
    <scope>NUCLEOTIDE SEQUENCE [LARGE SCALE GENOMIC DNA]</scope>
    <source>
        <strain evidence="7">JWS20170419001</strain>
        <tissue evidence="7">Muscle</tissue>
    </source>
</reference>
<evidence type="ECO:0000256" key="4">
    <source>
        <dbReference type="ARBA" id="ARBA00023157"/>
    </source>
</evidence>
<dbReference type="SUPFAM" id="SSF100895">
    <property type="entry name" value="Kazal-type serine protease inhibitors"/>
    <property type="match status" value="1"/>
</dbReference>
<dbReference type="InterPro" id="IPR002350">
    <property type="entry name" value="Kazal_dom"/>
</dbReference>
<feature type="signal peptide" evidence="5">
    <location>
        <begin position="1"/>
        <end position="21"/>
    </location>
</feature>
<dbReference type="SMART" id="SM00280">
    <property type="entry name" value="KAZAL"/>
    <property type="match status" value="1"/>
</dbReference>
<dbReference type="EMBL" id="VCAZ01000049">
    <property type="protein sequence ID" value="TSM77428.1"/>
    <property type="molecule type" value="Genomic_DNA"/>
</dbReference>
<dbReference type="Gene3D" id="4.10.800.10">
    <property type="entry name" value="Thyroglobulin type-1"/>
    <property type="match status" value="1"/>
</dbReference>
<accession>A0A556U581</accession>
<organism evidence="7 8">
    <name type="scientific">Bagarius yarrelli</name>
    <name type="common">Goonch</name>
    <name type="synonym">Bagrus yarrelli</name>
    <dbReference type="NCBI Taxonomy" id="175774"/>
    <lineage>
        <taxon>Eukaryota</taxon>
        <taxon>Metazoa</taxon>
        <taxon>Chordata</taxon>
        <taxon>Craniata</taxon>
        <taxon>Vertebrata</taxon>
        <taxon>Euteleostomi</taxon>
        <taxon>Actinopterygii</taxon>
        <taxon>Neopterygii</taxon>
        <taxon>Teleostei</taxon>
        <taxon>Ostariophysi</taxon>
        <taxon>Siluriformes</taxon>
        <taxon>Sisoridae</taxon>
        <taxon>Sisorinae</taxon>
        <taxon>Bagarius</taxon>
    </lineage>
</organism>
<evidence type="ECO:0000256" key="5">
    <source>
        <dbReference type="SAM" id="SignalP"/>
    </source>
</evidence>
<dbReference type="InterPro" id="IPR051950">
    <property type="entry name" value="Dev_reg/Prot_inhib"/>
</dbReference>
<dbReference type="Proteomes" id="UP000319801">
    <property type="component" value="Unassembled WGS sequence"/>
</dbReference>
<evidence type="ECO:0000256" key="1">
    <source>
        <dbReference type="ARBA" id="ARBA00004613"/>
    </source>
</evidence>
<comment type="caution">
    <text evidence="7">The sequence shown here is derived from an EMBL/GenBank/DDBJ whole genome shotgun (WGS) entry which is preliminary data.</text>
</comment>
<keyword evidence="2" id="KW-0964">Secreted</keyword>
<name>A0A556U581_BAGYA</name>
<dbReference type="Gene3D" id="3.30.60.30">
    <property type="match status" value="1"/>
</dbReference>
<keyword evidence="4" id="KW-1015">Disulfide bond</keyword>
<dbReference type="PANTHER" id="PTHR12352:SF13">
    <property type="entry name" value="SPARC-RELATED MODULAR CALCIUM-BINDING PROTEIN 1"/>
    <property type="match status" value="1"/>
</dbReference>
<feature type="domain" description="Kazal-like" evidence="6">
    <location>
        <begin position="32"/>
        <end position="84"/>
    </location>
</feature>
<dbReference type="PANTHER" id="PTHR12352">
    <property type="entry name" value="SECRETED MODULAR CALCIUM-BINDING PROTEIN"/>
    <property type="match status" value="1"/>
</dbReference>
<dbReference type="GO" id="GO:0050840">
    <property type="term" value="F:extracellular matrix binding"/>
    <property type="evidence" value="ECO:0007669"/>
    <property type="project" value="TreeGrafter"/>
</dbReference>
<evidence type="ECO:0000256" key="3">
    <source>
        <dbReference type="ARBA" id="ARBA00022737"/>
    </source>
</evidence>